<organism evidence="6 7">
    <name type="scientific">Paludibacterium paludis</name>
    <dbReference type="NCBI Taxonomy" id="1225769"/>
    <lineage>
        <taxon>Bacteria</taxon>
        <taxon>Pseudomonadati</taxon>
        <taxon>Pseudomonadota</taxon>
        <taxon>Betaproteobacteria</taxon>
        <taxon>Neisseriales</taxon>
        <taxon>Chromobacteriaceae</taxon>
        <taxon>Paludibacterium</taxon>
    </lineage>
</organism>
<feature type="transmembrane region" description="Helical" evidence="5">
    <location>
        <begin position="68"/>
        <end position="91"/>
    </location>
</feature>
<keyword evidence="7" id="KW-1185">Reference proteome</keyword>
<evidence type="ECO:0000313" key="6">
    <source>
        <dbReference type="EMBL" id="GGY27115.1"/>
    </source>
</evidence>
<dbReference type="AlphaFoldDB" id="A0A918P5P6"/>
<name>A0A918P5P6_9NEIS</name>
<feature type="transmembrane region" description="Helical" evidence="5">
    <location>
        <begin position="211"/>
        <end position="236"/>
    </location>
</feature>
<gene>
    <name evidence="6" type="ORF">GCM10011289_33170</name>
</gene>
<sequence>MDSDAVVDALRHSPLLGVFLTLLAYRIAIAVNRRFHGHPLSNTVLVGALLVIAAMLAFDIGWEDYRHGAGMLQMLLGPATVALAVPLYNAFAKLKRAALALSVTLVAGGLTGIVSGALLAQYFGLPKTLVLSLMPRSVTTPIAMGIAERIGGIPDLSTAFVIVTGVLGAVAVKPLMRLAGTRDDRVAGFATGIAAHGIGTARVVLMSETAGAFAGLAMGLNGLFTAIVIPFLLGWIGRG</sequence>
<reference evidence="6" key="1">
    <citation type="journal article" date="2014" name="Int. J. Syst. Evol. Microbiol.">
        <title>Complete genome sequence of Corynebacterium casei LMG S-19264T (=DSM 44701T), isolated from a smear-ripened cheese.</title>
        <authorList>
            <consortium name="US DOE Joint Genome Institute (JGI-PGF)"/>
            <person name="Walter F."/>
            <person name="Albersmeier A."/>
            <person name="Kalinowski J."/>
            <person name="Ruckert C."/>
        </authorList>
    </citation>
    <scope>NUCLEOTIDE SEQUENCE</scope>
    <source>
        <strain evidence="6">KCTC 32182</strain>
    </source>
</reference>
<keyword evidence="2 5" id="KW-0812">Transmembrane</keyword>
<evidence type="ECO:0000256" key="4">
    <source>
        <dbReference type="ARBA" id="ARBA00023136"/>
    </source>
</evidence>
<comment type="caution">
    <text evidence="6">The sequence shown here is derived from an EMBL/GenBank/DDBJ whole genome shotgun (WGS) entry which is preliminary data.</text>
</comment>
<feature type="transmembrane region" description="Helical" evidence="5">
    <location>
        <begin position="98"/>
        <end position="123"/>
    </location>
</feature>
<feature type="transmembrane region" description="Helical" evidence="5">
    <location>
        <begin position="43"/>
        <end position="62"/>
    </location>
</feature>
<dbReference type="PANTHER" id="PTHR30249:SF0">
    <property type="entry name" value="PLASTIDAL GLYCOLATE_GLYCERATE TRANSLOCATOR 1, CHLOROPLASTIC"/>
    <property type="match status" value="1"/>
</dbReference>
<accession>A0A918P5P6</accession>
<evidence type="ECO:0000256" key="1">
    <source>
        <dbReference type="ARBA" id="ARBA00004141"/>
    </source>
</evidence>
<feature type="transmembrane region" description="Helical" evidence="5">
    <location>
        <begin position="12"/>
        <end position="31"/>
    </location>
</feature>
<dbReference type="RefSeq" id="WP_189536416.1">
    <property type="nucleotide sequence ID" value="NZ_BMYX01000024.1"/>
</dbReference>
<evidence type="ECO:0000256" key="3">
    <source>
        <dbReference type="ARBA" id="ARBA00022989"/>
    </source>
</evidence>
<dbReference type="InterPro" id="IPR007300">
    <property type="entry name" value="CidB/LrgB"/>
</dbReference>
<dbReference type="EMBL" id="BMYX01000024">
    <property type="protein sequence ID" value="GGY27115.1"/>
    <property type="molecule type" value="Genomic_DNA"/>
</dbReference>
<comment type="subcellular location">
    <subcellularLocation>
        <location evidence="1">Membrane</location>
        <topology evidence="1">Multi-pass membrane protein</topology>
    </subcellularLocation>
</comment>
<dbReference type="GO" id="GO:0016020">
    <property type="term" value="C:membrane"/>
    <property type="evidence" value="ECO:0007669"/>
    <property type="project" value="UniProtKB-SubCell"/>
</dbReference>
<evidence type="ECO:0000256" key="5">
    <source>
        <dbReference type="SAM" id="Phobius"/>
    </source>
</evidence>
<protein>
    <submittedName>
        <fullName evidence="6">Membrane protein</fullName>
    </submittedName>
</protein>
<reference evidence="6" key="2">
    <citation type="submission" date="2020-09" db="EMBL/GenBank/DDBJ databases">
        <authorList>
            <person name="Sun Q."/>
            <person name="Kim S."/>
        </authorList>
    </citation>
    <scope>NUCLEOTIDE SEQUENCE</scope>
    <source>
        <strain evidence="6">KCTC 32182</strain>
    </source>
</reference>
<feature type="transmembrane region" description="Helical" evidence="5">
    <location>
        <begin position="187"/>
        <end position="205"/>
    </location>
</feature>
<dbReference type="Pfam" id="PF04172">
    <property type="entry name" value="LrgB"/>
    <property type="match status" value="1"/>
</dbReference>
<keyword evidence="4 5" id="KW-0472">Membrane</keyword>
<proteinExistence type="predicted"/>
<dbReference type="PANTHER" id="PTHR30249">
    <property type="entry name" value="PUTATIVE SEROTONIN TRANSPORTER"/>
    <property type="match status" value="1"/>
</dbReference>
<evidence type="ECO:0000313" key="7">
    <source>
        <dbReference type="Proteomes" id="UP000645257"/>
    </source>
</evidence>
<evidence type="ECO:0000256" key="2">
    <source>
        <dbReference type="ARBA" id="ARBA00022692"/>
    </source>
</evidence>
<feature type="transmembrane region" description="Helical" evidence="5">
    <location>
        <begin position="156"/>
        <end position="175"/>
    </location>
</feature>
<keyword evidence="3 5" id="KW-1133">Transmembrane helix</keyword>
<dbReference type="Proteomes" id="UP000645257">
    <property type="component" value="Unassembled WGS sequence"/>
</dbReference>